<sequence length="232" mass="23526">MLNPLTLILLVAGTVAAAAGDFATAAVIAVVVTVSAAIQFVQTLRSDQAVRRLQDRVAVTATVKRAGAWAELPRRDVVPGDLIRLGAGDLVPADARLVEARHLNLQQAALTGESLPTEKEVGATGADPSGPAALDRTDLVFFGTSVVSGTGTAVVTATGRGGADHCRGRPKASSPAAKAGKTDPKFAPPTRSPGTESRSTSAAGPRTGTASSRSPRGPSNRRAGSPPRTKPA</sequence>
<dbReference type="Proteomes" id="UP000245802">
    <property type="component" value="Chromosome"/>
</dbReference>
<dbReference type="EMBL" id="CP025958">
    <property type="protein sequence ID" value="AWM42091.1"/>
    <property type="molecule type" value="Genomic_DNA"/>
</dbReference>
<dbReference type="InterPro" id="IPR023298">
    <property type="entry name" value="ATPase_P-typ_TM_dom_sf"/>
</dbReference>
<feature type="chain" id="PRO_5016262637" description="P-type ATPase A domain-containing protein" evidence="2">
    <location>
        <begin position="18"/>
        <end position="232"/>
    </location>
</feature>
<dbReference type="Pfam" id="PF00122">
    <property type="entry name" value="E1-E2_ATPase"/>
    <property type="match status" value="1"/>
</dbReference>
<feature type="signal peptide" evidence="2">
    <location>
        <begin position="1"/>
        <end position="17"/>
    </location>
</feature>
<organism evidence="4 5">
    <name type="scientific">Gemmata obscuriglobus</name>
    <dbReference type="NCBI Taxonomy" id="114"/>
    <lineage>
        <taxon>Bacteria</taxon>
        <taxon>Pseudomonadati</taxon>
        <taxon>Planctomycetota</taxon>
        <taxon>Planctomycetia</taxon>
        <taxon>Gemmatales</taxon>
        <taxon>Gemmataceae</taxon>
        <taxon>Gemmata</taxon>
    </lineage>
</organism>
<dbReference type="SUPFAM" id="SSF81665">
    <property type="entry name" value="Calcium ATPase, transmembrane domain M"/>
    <property type="match status" value="1"/>
</dbReference>
<dbReference type="PANTHER" id="PTHR42861">
    <property type="entry name" value="CALCIUM-TRANSPORTING ATPASE"/>
    <property type="match status" value="1"/>
</dbReference>
<feature type="domain" description="P-type ATPase A" evidence="3">
    <location>
        <begin position="58"/>
        <end position="160"/>
    </location>
</feature>
<evidence type="ECO:0000256" key="1">
    <source>
        <dbReference type="SAM" id="MobiDB-lite"/>
    </source>
</evidence>
<dbReference type="Gene3D" id="1.20.1110.10">
    <property type="entry name" value="Calcium-transporting ATPase, transmembrane domain"/>
    <property type="match status" value="1"/>
</dbReference>
<feature type="region of interest" description="Disordered" evidence="1">
    <location>
        <begin position="157"/>
        <end position="232"/>
    </location>
</feature>
<evidence type="ECO:0000313" key="5">
    <source>
        <dbReference type="Proteomes" id="UP000245802"/>
    </source>
</evidence>
<evidence type="ECO:0000256" key="2">
    <source>
        <dbReference type="SAM" id="SignalP"/>
    </source>
</evidence>
<keyword evidence="5" id="KW-1185">Reference proteome</keyword>
<evidence type="ECO:0000313" key="4">
    <source>
        <dbReference type="EMBL" id="AWM42091.1"/>
    </source>
</evidence>
<dbReference type="InterPro" id="IPR059000">
    <property type="entry name" value="ATPase_P-type_domA"/>
</dbReference>
<gene>
    <name evidence="4" type="ORF">C1280_01240</name>
</gene>
<feature type="region of interest" description="Disordered" evidence="1">
    <location>
        <begin position="109"/>
        <end position="133"/>
    </location>
</feature>
<feature type="compositionally biased region" description="Polar residues" evidence="1">
    <location>
        <begin position="192"/>
        <end position="202"/>
    </location>
</feature>
<feature type="compositionally biased region" description="Low complexity" evidence="1">
    <location>
        <begin position="210"/>
        <end position="232"/>
    </location>
</feature>
<accession>A0A2Z3HAW0</accession>
<dbReference type="Gene3D" id="2.70.150.10">
    <property type="entry name" value="Calcium-transporting ATPase, cytoplasmic transduction domain A"/>
    <property type="match status" value="1"/>
</dbReference>
<protein>
    <recommendedName>
        <fullName evidence="3">P-type ATPase A domain-containing protein</fullName>
    </recommendedName>
</protein>
<dbReference type="AlphaFoldDB" id="A0A2Z3HAW0"/>
<reference evidence="4 5" key="1">
    <citation type="submission" date="2018-01" db="EMBL/GenBank/DDBJ databases">
        <title>G. obscuriglobus.</title>
        <authorList>
            <person name="Franke J."/>
            <person name="Blomberg W."/>
            <person name="Selmecki A."/>
        </authorList>
    </citation>
    <scope>NUCLEOTIDE SEQUENCE [LARGE SCALE GENOMIC DNA]</scope>
    <source>
        <strain evidence="4 5">DSM 5831</strain>
    </source>
</reference>
<dbReference type="SUPFAM" id="SSF81653">
    <property type="entry name" value="Calcium ATPase, transduction domain A"/>
    <property type="match status" value="1"/>
</dbReference>
<keyword evidence="2" id="KW-0732">Signal</keyword>
<proteinExistence type="predicted"/>
<dbReference type="KEGG" id="gog:C1280_01240"/>
<dbReference type="InterPro" id="IPR008250">
    <property type="entry name" value="ATPase_P-typ_transduc_dom_A_sf"/>
</dbReference>
<name>A0A2Z3HAW0_9BACT</name>
<evidence type="ECO:0000259" key="3">
    <source>
        <dbReference type="Pfam" id="PF00122"/>
    </source>
</evidence>